<gene>
    <name evidence="1" type="ORF">QAD02_001946</name>
</gene>
<keyword evidence="2" id="KW-1185">Reference proteome</keyword>
<proteinExistence type="predicted"/>
<name>A0ACC2NHW1_9HYME</name>
<accession>A0ACC2NHW1</accession>
<evidence type="ECO:0000313" key="2">
    <source>
        <dbReference type="Proteomes" id="UP001239111"/>
    </source>
</evidence>
<reference evidence="1" key="1">
    <citation type="submission" date="2023-04" db="EMBL/GenBank/DDBJ databases">
        <title>A chromosome-level genome assembly of the parasitoid wasp Eretmocerus hayati.</title>
        <authorList>
            <person name="Zhong Y."/>
            <person name="Liu S."/>
            <person name="Liu Y."/>
        </authorList>
    </citation>
    <scope>NUCLEOTIDE SEQUENCE</scope>
    <source>
        <strain evidence="1">ZJU_SS_LIU_2023</strain>
    </source>
</reference>
<organism evidence="1 2">
    <name type="scientific">Eretmocerus hayati</name>
    <dbReference type="NCBI Taxonomy" id="131215"/>
    <lineage>
        <taxon>Eukaryota</taxon>
        <taxon>Metazoa</taxon>
        <taxon>Ecdysozoa</taxon>
        <taxon>Arthropoda</taxon>
        <taxon>Hexapoda</taxon>
        <taxon>Insecta</taxon>
        <taxon>Pterygota</taxon>
        <taxon>Neoptera</taxon>
        <taxon>Endopterygota</taxon>
        <taxon>Hymenoptera</taxon>
        <taxon>Apocrita</taxon>
        <taxon>Proctotrupomorpha</taxon>
        <taxon>Chalcidoidea</taxon>
        <taxon>Aphelinidae</taxon>
        <taxon>Aphelininae</taxon>
        <taxon>Eretmocerus</taxon>
    </lineage>
</organism>
<comment type="caution">
    <text evidence="1">The sequence shown here is derived from an EMBL/GenBank/DDBJ whole genome shotgun (WGS) entry which is preliminary data.</text>
</comment>
<sequence>MSGIDGVVVGDVGGWRCIKYGAPALTMLLQELRLVAQILTTTASLALTSRPRGREGPLPRHKHDMDTEAAIDKGYLRLTKGKRARSTCQNLQQRQPAIRLAPLQQQRRRRHPPTRPRSFLKNHKAERDGEESADSWDDEQQQRAGGPGGSWSEQEAEAAATQRSLEQWARVERTLFDEEDQLPVGCPLADECLQWRGQLPHLRIVGSCSLVGPESPTGPTTPARRRTNVVSAASSSFASPQAGDNLDPGILCSGESSLVSLNQQSRKKAKEEVLDYIVEFISKELAEIAAEKEAEDLSDNLDEFLKITPAPTEAGKNPIVSNRLYFNIESADSPTKPDIKANGDDEREDQIRRNKMGTIFNERIIVSPVPFIITTRESFSTLKQTPIQYLGDSFNREDVITGTKRDSTQRKSSLARKTPLVTTPQVHGSWNTQAYPEVWPKNIKLTPIDTSRLPSSKKRTSKTADSVPPRRSRNSLSPISHSTRALSPGHSARSRDNPLDGLEIRGSQIVAQVQRINGKPARTKLIRAKRVEGQ</sequence>
<protein>
    <submittedName>
        <fullName evidence="1">Uncharacterized protein</fullName>
    </submittedName>
</protein>
<dbReference type="EMBL" id="CM056743">
    <property type="protein sequence ID" value="KAJ8670687.1"/>
    <property type="molecule type" value="Genomic_DNA"/>
</dbReference>
<dbReference type="Proteomes" id="UP001239111">
    <property type="component" value="Chromosome 3"/>
</dbReference>
<evidence type="ECO:0000313" key="1">
    <source>
        <dbReference type="EMBL" id="KAJ8670687.1"/>
    </source>
</evidence>